<dbReference type="GeneID" id="43586116"/>
<accession>A0A5M6CB21</accession>
<organism evidence="1 2">
    <name type="scientific">Kwoniella shandongensis</name>
    <dbReference type="NCBI Taxonomy" id="1734106"/>
    <lineage>
        <taxon>Eukaryota</taxon>
        <taxon>Fungi</taxon>
        <taxon>Dikarya</taxon>
        <taxon>Basidiomycota</taxon>
        <taxon>Agaricomycotina</taxon>
        <taxon>Tremellomycetes</taxon>
        <taxon>Tremellales</taxon>
        <taxon>Cryptococcaceae</taxon>
        <taxon>Kwoniella</taxon>
    </lineage>
</organism>
<protein>
    <submittedName>
        <fullName evidence="1">Uncharacterized protein</fullName>
    </submittedName>
</protein>
<evidence type="ECO:0000313" key="2">
    <source>
        <dbReference type="Proteomes" id="UP000322225"/>
    </source>
</evidence>
<name>A0A5M6CB21_9TREE</name>
<dbReference type="Proteomes" id="UP000322225">
    <property type="component" value="Chromosome 13"/>
</dbReference>
<reference evidence="1" key="2">
    <citation type="submission" date="2024-01" db="EMBL/GenBank/DDBJ databases">
        <title>Comparative genomics of Cryptococcus and Kwoniella reveals pathogenesis evolution and contrasting modes of karyotype evolution via chromosome fusion or intercentromeric recombination.</title>
        <authorList>
            <person name="Coelho M.A."/>
            <person name="David-Palma M."/>
            <person name="Shea T."/>
            <person name="Bowers K."/>
            <person name="McGinley-Smith S."/>
            <person name="Mohammad A.W."/>
            <person name="Gnirke A."/>
            <person name="Yurkov A.M."/>
            <person name="Nowrousian M."/>
            <person name="Sun S."/>
            <person name="Cuomo C.A."/>
            <person name="Heitman J."/>
        </authorList>
    </citation>
    <scope>NUCLEOTIDE SEQUENCE</scope>
    <source>
        <strain evidence="1">CBS 12478</strain>
    </source>
</reference>
<reference evidence="1" key="1">
    <citation type="submission" date="2017-08" db="EMBL/GenBank/DDBJ databases">
        <authorList>
            <person name="Cuomo C."/>
            <person name="Billmyre B."/>
            <person name="Heitman J."/>
        </authorList>
    </citation>
    <scope>NUCLEOTIDE SEQUENCE</scope>
    <source>
        <strain evidence="1">CBS 12478</strain>
    </source>
</reference>
<proteinExistence type="predicted"/>
<dbReference type="KEGG" id="ksn:43586116"/>
<dbReference type="EMBL" id="CP144063">
    <property type="protein sequence ID" value="WWD22439.1"/>
    <property type="molecule type" value="Genomic_DNA"/>
</dbReference>
<dbReference type="AlphaFoldDB" id="A0A5M6CB21"/>
<dbReference type="OrthoDB" id="2563850at2759"/>
<sequence length="255" mass="29009">MSEPTPNKDSLQVHHFHDRGDICLQATDGTLFYADSWRLSQASETFAHMLEIPQPAGTKHPRSRDELDPIPIDSRSDVLDLFLNVVSVSSPNIDHVPFMLCKKISLFCDKFEVQDRIASLFVKRVLKLAKQHHQEWDVLIWAGERNDVDMARRALKMMTDRVFIGNHHADQGQNEPENLPFWANFNQLPITWRTALFKVVLDKPCLNVSAKKTNKSSACHADQRIAINEDDACFAALSITKDWSQVASKFDPESA</sequence>
<gene>
    <name evidence="1" type="ORF">CI109_106930</name>
</gene>
<keyword evidence="2" id="KW-1185">Reference proteome</keyword>
<dbReference type="RefSeq" id="XP_031863563.1">
    <property type="nucleotide sequence ID" value="XM_032002006.1"/>
</dbReference>
<evidence type="ECO:0000313" key="1">
    <source>
        <dbReference type="EMBL" id="WWD22439.1"/>
    </source>
</evidence>